<organism evidence="1">
    <name type="scientific">Rhizophora mucronata</name>
    <name type="common">Asiatic mangrove</name>
    <dbReference type="NCBI Taxonomy" id="61149"/>
    <lineage>
        <taxon>Eukaryota</taxon>
        <taxon>Viridiplantae</taxon>
        <taxon>Streptophyta</taxon>
        <taxon>Embryophyta</taxon>
        <taxon>Tracheophyta</taxon>
        <taxon>Spermatophyta</taxon>
        <taxon>Magnoliopsida</taxon>
        <taxon>eudicotyledons</taxon>
        <taxon>Gunneridae</taxon>
        <taxon>Pentapetalae</taxon>
        <taxon>rosids</taxon>
        <taxon>fabids</taxon>
        <taxon>Malpighiales</taxon>
        <taxon>Rhizophoraceae</taxon>
        <taxon>Rhizophora</taxon>
    </lineage>
</organism>
<protein>
    <submittedName>
        <fullName evidence="1">Uncharacterized protein</fullName>
    </submittedName>
</protein>
<reference evidence="1" key="1">
    <citation type="submission" date="2018-02" db="EMBL/GenBank/DDBJ databases">
        <title>Rhizophora mucronata_Transcriptome.</title>
        <authorList>
            <person name="Meera S.P."/>
            <person name="Sreeshan A."/>
            <person name="Augustine A."/>
        </authorList>
    </citation>
    <scope>NUCLEOTIDE SEQUENCE</scope>
    <source>
        <tissue evidence="1">Leaf</tissue>
    </source>
</reference>
<sequence length="28" mass="3315">MSCKILNQHKEVIDLNKRLLQGLCNKFK</sequence>
<evidence type="ECO:0000313" key="1">
    <source>
        <dbReference type="EMBL" id="MBX47201.1"/>
    </source>
</evidence>
<dbReference type="AlphaFoldDB" id="A0A2P2NXT9"/>
<proteinExistence type="predicted"/>
<accession>A0A2P2NXT9</accession>
<dbReference type="EMBL" id="GGEC01066717">
    <property type="protein sequence ID" value="MBX47201.1"/>
    <property type="molecule type" value="Transcribed_RNA"/>
</dbReference>
<name>A0A2P2NXT9_RHIMU</name>